<evidence type="ECO:0000313" key="2">
    <source>
        <dbReference type="Proteomes" id="UP000282211"/>
    </source>
</evidence>
<dbReference type="InParanoid" id="A0A420WDA1"/>
<protein>
    <recommendedName>
        <fullName evidence="3">Tellurite resistance protein TerB</fullName>
    </recommendedName>
</protein>
<reference evidence="1 2" key="1">
    <citation type="submission" date="2018-10" db="EMBL/GenBank/DDBJ databases">
        <title>Genomic Encyclopedia of Type Strains, Phase IV (KMG-IV): sequencing the most valuable type-strain genomes for metagenomic binning, comparative biology and taxonomic classification.</title>
        <authorList>
            <person name="Goeker M."/>
        </authorList>
    </citation>
    <scope>NUCLEOTIDE SEQUENCE [LARGE SCALE GENOMIC DNA]</scope>
    <source>
        <strain evidence="1 2">DSM 22008</strain>
    </source>
</reference>
<evidence type="ECO:0000313" key="1">
    <source>
        <dbReference type="EMBL" id="RKQ68997.1"/>
    </source>
</evidence>
<sequence length="174" mass="19654">MHILALITTIAMAIFWVSRAARGSRDIIDAAHEIKNLPRNRKFQKAFGKTGYDLVETPIEAATVLMISTARLDNLREISAAEIAAITLELETHMHLDIDIADGIFRQMQNLTQQITLPESALFPMLDILKSNISRDDAFQLAAMMERVASCEKSATHEQLDFIRRFKNRMGILN</sequence>
<name>A0A420WDA1_9PROT</name>
<comment type="caution">
    <text evidence="1">The sequence shown here is derived from an EMBL/GenBank/DDBJ whole genome shotgun (WGS) entry which is preliminary data.</text>
</comment>
<dbReference type="RefSeq" id="WP_121100914.1">
    <property type="nucleotide sequence ID" value="NZ_RBII01000002.1"/>
</dbReference>
<gene>
    <name evidence="1" type="ORF">DES40_1773</name>
</gene>
<dbReference type="OrthoDB" id="7631033at2"/>
<dbReference type="Proteomes" id="UP000282211">
    <property type="component" value="Unassembled WGS sequence"/>
</dbReference>
<organism evidence="1 2">
    <name type="scientific">Litorimonas taeanensis</name>
    <dbReference type="NCBI Taxonomy" id="568099"/>
    <lineage>
        <taxon>Bacteria</taxon>
        <taxon>Pseudomonadati</taxon>
        <taxon>Pseudomonadota</taxon>
        <taxon>Alphaproteobacteria</taxon>
        <taxon>Maricaulales</taxon>
        <taxon>Robiginitomaculaceae</taxon>
    </lineage>
</organism>
<dbReference type="AlphaFoldDB" id="A0A420WDA1"/>
<keyword evidence="2" id="KW-1185">Reference proteome</keyword>
<proteinExistence type="predicted"/>
<dbReference type="EMBL" id="RBII01000002">
    <property type="protein sequence ID" value="RKQ68997.1"/>
    <property type="molecule type" value="Genomic_DNA"/>
</dbReference>
<accession>A0A420WDA1</accession>
<evidence type="ECO:0008006" key="3">
    <source>
        <dbReference type="Google" id="ProtNLM"/>
    </source>
</evidence>